<dbReference type="Proteomes" id="UP000078124">
    <property type="component" value="Unassembled WGS sequence"/>
</dbReference>
<dbReference type="InterPro" id="IPR009061">
    <property type="entry name" value="DNA-bd_dom_put_sf"/>
</dbReference>
<accession>A0A2X2GBU0</accession>
<dbReference type="Pfam" id="PF07037">
    <property type="entry name" value="YfeC-like"/>
    <property type="match status" value="1"/>
</dbReference>
<protein>
    <submittedName>
        <fullName evidence="1">Putative negative regulator</fullName>
    </submittedName>
    <submittedName>
        <fullName evidence="2">Transcription regulator (DUF1323)</fullName>
    </submittedName>
</protein>
<evidence type="ECO:0000313" key="1">
    <source>
        <dbReference type="EMBL" id="SAQ12153.1"/>
    </source>
</evidence>
<organism evidence="2 4">
    <name type="scientific">Raoultella planticola</name>
    <name type="common">Klebsiella planticola</name>
    <dbReference type="NCBI Taxonomy" id="575"/>
    <lineage>
        <taxon>Bacteria</taxon>
        <taxon>Pseudomonadati</taxon>
        <taxon>Pseudomonadota</taxon>
        <taxon>Gammaproteobacteria</taxon>
        <taxon>Enterobacterales</taxon>
        <taxon>Enterobacteriaceae</taxon>
        <taxon>Klebsiella/Raoultella group</taxon>
        <taxon>Raoultella</taxon>
    </lineage>
</organism>
<dbReference type="Proteomes" id="UP000345637">
    <property type="component" value="Unassembled WGS sequence"/>
</dbReference>
<evidence type="ECO:0000313" key="2">
    <source>
        <dbReference type="EMBL" id="VFS79154.1"/>
    </source>
</evidence>
<dbReference type="AlphaFoldDB" id="A0A2X2GBU0"/>
<dbReference type="SUPFAM" id="SSF46955">
    <property type="entry name" value="Putative DNA-binding domain"/>
    <property type="match status" value="1"/>
</dbReference>
<dbReference type="InterPro" id="IPR010749">
    <property type="entry name" value="YfeC-like"/>
</dbReference>
<dbReference type="EMBL" id="CAADJE010000025">
    <property type="protein sequence ID" value="VFS79154.1"/>
    <property type="molecule type" value="Genomic_DNA"/>
</dbReference>
<dbReference type="EMBL" id="FLAC01000033">
    <property type="protein sequence ID" value="SAQ12153.1"/>
    <property type="molecule type" value="Genomic_DNA"/>
</dbReference>
<reference evidence="2 4" key="1">
    <citation type="submission" date="2019-03" db="EMBL/GenBank/DDBJ databases">
        <authorList>
            <consortium name="Pathogen Informatics"/>
        </authorList>
    </citation>
    <scope>NUCLEOTIDE SEQUENCE [LARGE SCALE GENOMIC DNA]</scope>
    <source>
        <strain evidence="1 3">2880STDY5682802</strain>
        <strain evidence="2 4">NCTC12998</strain>
    </source>
</reference>
<gene>
    <name evidence="2" type="ORF">NCTC12998_05301</name>
    <name evidence="1" type="ORF">SAMEA2273876_05201</name>
</gene>
<evidence type="ECO:0000313" key="3">
    <source>
        <dbReference type="Proteomes" id="UP000078124"/>
    </source>
</evidence>
<proteinExistence type="predicted"/>
<name>A0A2X2GBU0_RAOPL</name>
<evidence type="ECO:0000313" key="4">
    <source>
        <dbReference type="Proteomes" id="UP000345637"/>
    </source>
</evidence>
<sequence>MTSNIMMKLKDKMTPAELAECLGLARQTINRWVREQKWRTETIPGVKGGRARLIIIDKPVLDFLANIPALRHLLTEHQLAEPSSHYFVNDAGVIWRQIAETLHLMTAEEQQRLRDLLAREGISGFLSRLGIASQK</sequence>